<name>A0A921KK15_9FIRM</name>
<dbReference type="Proteomes" id="UP000749320">
    <property type="component" value="Unassembled WGS sequence"/>
</dbReference>
<gene>
    <name evidence="1" type="ORF">K8V91_09240</name>
</gene>
<comment type="caution">
    <text evidence="1">The sequence shown here is derived from an EMBL/GenBank/DDBJ whole genome shotgun (WGS) entry which is preliminary data.</text>
</comment>
<protein>
    <submittedName>
        <fullName evidence="1">Uncharacterized protein</fullName>
    </submittedName>
</protein>
<dbReference type="AlphaFoldDB" id="A0A921KK15"/>
<organism evidence="1 2">
    <name type="scientific">Thomasclavelia spiroformis</name>
    <dbReference type="NCBI Taxonomy" id="29348"/>
    <lineage>
        <taxon>Bacteria</taxon>
        <taxon>Bacillati</taxon>
        <taxon>Bacillota</taxon>
        <taxon>Erysipelotrichia</taxon>
        <taxon>Erysipelotrichales</taxon>
        <taxon>Coprobacillaceae</taxon>
        <taxon>Thomasclavelia</taxon>
    </lineage>
</organism>
<evidence type="ECO:0000313" key="2">
    <source>
        <dbReference type="Proteomes" id="UP000749320"/>
    </source>
</evidence>
<dbReference type="EMBL" id="DYWV01000317">
    <property type="protein sequence ID" value="HJF41094.1"/>
    <property type="molecule type" value="Genomic_DNA"/>
</dbReference>
<accession>A0A921KK15</accession>
<sequence>MARSFTNSEALLAAIRKEMQSAMDEVESKGYLAAVKNAGDFYSQGHPNRYKRTHSYGNSAKSTGVIGSGDHLETEIYLDMDFSYTTGSWSTPKVFNAIEFGGGGILGKTGRWQQTEEDVERIINEAFVKRFG</sequence>
<proteinExistence type="predicted"/>
<evidence type="ECO:0000313" key="1">
    <source>
        <dbReference type="EMBL" id="HJF41094.1"/>
    </source>
</evidence>
<reference evidence="1" key="2">
    <citation type="submission" date="2021-09" db="EMBL/GenBank/DDBJ databases">
        <authorList>
            <person name="Gilroy R."/>
        </authorList>
    </citation>
    <scope>NUCLEOTIDE SEQUENCE</scope>
    <source>
        <strain evidence="1">CHK193-16274</strain>
    </source>
</reference>
<reference evidence="1" key="1">
    <citation type="journal article" date="2021" name="PeerJ">
        <title>Extensive microbial diversity within the chicken gut microbiome revealed by metagenomics and culture.</title>
        <authorList>
            <person name="Gilroy R."/>
            <person name="Ravi A."/>
            <person name="Getino M."/>
            <person name="Pursley I."/>
            <person name="Horton D.L."/>
            <person name="Alikhan N.F."/>
            <person name="Baker D."/>
            <person name="Gharbi K."/>
            <person name="Hall N."/>
            <person name="Watson M."/>
            <person name="Adriaenssens E.M."/>
            <person name="Foster-Nyarko E."/>
            <person name="Jarju S."/>
            <person name="Secka A."/>
            <person name="Antonio M."/>
            <person name="Oren A."/>
            <person name="Chaudhuri R.R."/>
            <person name="La Ragione R."/>
            <person name="Hildebrand F."/>
            <person name="Pallen M.J."/>
        </authorList>
    </citation>
    <scope>NUCLEOTIDE SEQUENCE</scope>
    <source>
        <strain evidence="1">CHK193-16274</strain>
    </source>
</reference>